<accession>A0ABW1YER6</accession>
<dbReference type="InterPro" id="IPR022537">
    <property type="entry name" value="TRSP_dom"/>
</dbReference>
<proteinExistence type="predicted"/>
<organism evidence="2 3">
    <name type="scientific">Deinococcus lacus</name>
    <dbReference type="NCBI Taxonomy" id="392561"/>
    <lineage>
        <taxon>Bacteria</taxon>
        <taxon>Thermotogati</taxon>
        <taxon>Deinococcota</taxon>
        <taxon>Deinococci</taxon>
        <taxon>Deinococcales</taxon>
        <taxon>Deinococcaceae</taxon>
        <taxon>Deinococcus</taxon>
    </lineage>
</organism>
<dbReference type="EMBL" id="JBHSWD010000002">
    <property type="protein sequence ID" value="MFC6592769.1"/>
    <property type="molecule type" value="Genomic_DNA"/>
</dbReference>
<feature type="domain" description="TRSP" evidence="1">
    <location>
        <begin position="1"/>
        <end position="68"/>
    </location>
</feature>
<reference evidence="3" key="1">
    <citation type="journal article" date="2019" name="Int. J. Syst. Evol. Microbiol.">
        <title>The Global Catalogue of Microorganisms (GCM) 10K type strain sequencing project: providing services to taxonomists for standard genome sequencing and annotation.</title>
        <authorList>
            <consortium name="The Broad Institute Genomics Platform"/>
            <consortium name="The Broad Institute Genome Sequencing Center for Infectious Disease"/>
            <person name="Wu L."/>
            <person name="Ma J."/>
        </authorList>
    </citation>
    <scope>NUCLEOTIDE SEQUENCE [LARGE SCALE GENOMIC DNA]</scope>
    <source>
        <strain evidence="3">CGMCC 1.15772</strain>
    </source>
</reference>
<evidence type="ECO:0000313" key="3">
    <source>
        <dbReference type="Proteomes" id="UP001596297"/>
    </source>
</evidence>
<gene>
    <name evidence="2" type="ORF">ACFP81_12695</name>
</gene>
<name>A0ABW1YER6_9DEIO</name>
<dbReference type="RefSeq" id="WP_380084009.1">
    <property type="nucleotide sequence ID" value="NZ_JBHSWD010000002.1"/>
</dbReference>
<evidence type="ECO:0000313" key="2">
    <source>
        <dbReference type="EMBL" id="MFC6592769.1"/>
    </source>
</evidence>
<evidence type="ECO:0000259" key="1">
    <source>
        <dbReference type="Pfam" id="PF12500"/>
    </source>
</evidence>
<dbReference type="Pfam" id="PF12500">
    <property type="entry name" value="TRSP"/>
    <property type="match status" value="1"/>
</dbReference>
<sequence length="101" mass="10948">MARALEQAGAAAFFSATTRSPILPGLAIRSVLEFTDSVADGIPNFLYNVDPADWDRILVTYEGRCQPDLALLAALGPAAQALCLDAPRSWHEWPGRLRRPG</sequence>
<keyword evidence="3" id="KW-1185">Reference proteome</keyword>
<protein>
    <submittedName>
        <fullName evidence="2">TRSP domain-containing protein</fullName>
    </submittedName>
</protein>
<comment type="caution">
    <text evidence="2">The sequence shown here is derived from an EMBL/GenBank/DDBJ whole genome shotgun (WGS) entry which is preliminary data.</text>
</comment>
<dbReference type="Proteomes" id="UP001596297">
    <property type="component" value="Unassembled WGS sequence"/>
</dbReference>